<accession>A0A2U1JSB5</accession>
<evidence type="ECO:0000313" key="3">
    <source>
        <dbReference type="Proteomes" id="UP000245998"/>
    </source>
</evidence>
<gene>
    <name evidence="2" type="ORF">DCC39_16360</name>
</gene>
<evidence type="ECO:0000313" key="2">
    <source>
        <dbReference type="EMBL" id="PWA07708.1"/>
    </source>
</evidence>
<keyword evidence="1 2" id="KW-0808">Transferase</keyword>
<dbReference type="SUPFAM" id="SSF89796">
    <property type="entry name" value="CoA-transferase family III (CaiB/BaiF)"/>
    <property type="match status" value="1"/>
</dbReference>
<proteinExistence type="predicted"/>
<dbReference type="InterPro" id="IPR003673">
    <property type="entry name" value="CoA-Trfase_fam_III"/>
</dbReference>
<dbReference type="InterPro" id="IPR050483">
    <property type="entry name" value="CoA-transferase_III_domain"/>
</dbReference>
<reference evidence="2 3" key="1">
    <citation type="submission" date="2018-04" db="EMBL/GenBank/DDBJ databases">
        <title>Camelliibacillus theae gen. nov., sp. nov., isolated from Pu'er tea.</title>
        <authorList>
            <person name="Niu L."/>
        </authorList>
    </citation>
    <scope>NUCLEOTIDE SEQUENCE [LARGE SCALE GENOMIC DNA]</scope>
    <source>
        <strain evidence="2 3">T8</strain>
    </source>
</reference>
<evidence type="ECO:0000256" key="1">
    <source>
        <dbReference type="ARBA" id="ARBA00022679"/>
    </source>
</evidence>
<dbReference type="PANTHER" id="PTHR48207">
    <property type="entry name" value="SUCCINATE--HYDROXYMETHYLGLUTARATE COA-TRANSFERASE"/>
    <property type="match status" value="1"/>
</dbReference>
<dbReference type="InterPro" id="IPR044855">
    <property type="entry name" value="CoA-Trfase_III_dom3_sf"/>
</dbReference>
<dbReference type="GO" id="GO:0008410">
    <property type="term" value="F:CoA-transferase activity"/>
    <property type="evidence" value="ECO:0007669"/>
    <property type="project" value="TreeGrafter"/>
</dbReference>
<comment type="caution">
    <text evidence="2">The sequence shown here is derived from an EMBL/GenBank/DDBJ whole genome shotgun (WGS) entry which is preliminary data.</text>
</comment>
<dbReference type="AlphaFoldDB" id="A0A2U1JSB5"/>
<dbReference type="Gene3D" id="3.30.1540.10">
    <property type="entry name" value="formyl-coa transferase, domain 3"/>
    <property type="match status" value="1"/>
</dbReference>
<organism evidence="2 3">
    <name type="scientific">Pueribacillus theae</name>
    <dbReference type="NCBI Taxonomy" id="2171751"/>
    <lineage>
        <taxon>Bacteria</taxon>
        <taxon>Bacillati</taxon>
        <taxon>Bacillota</taxon>
        <taxon>Bacilli</taxon>
        <taxon>Bacillales</taxon>
        <taxon>Bacillaceae</taxon>
        <taxon>Pueribacillus</taxon>
    </lineage>
</organism>
<dbReference type="RefSeq" id="WP_116555978.1">
    <property type="nucleotide sequence ID" value="NZ_QCZG01000048.1"/>
</dbReference>
<dbReference type="InterPro" id="IPR023606">
    <property type="entry name" value="CoA-Trfase_III_dom_1_sf"/>
</dbReference>
<dbReference type="EMBL" id="QCZG01000048">
    <property type="protein sequence ID" value="PWA07708.1"/>
    <property type="molecule type" value="Genomic_DNA"/>
</dbReference>
<dbReference type="OrthoDB" id="9797653at2"/>
<protein>
    <submittedName>
        <fullName evidence="2">Formyl-CoA transferase</fullName>
    </submittedName>
</protein>
<sequence>MGTSEMLDSGFGPLNGLKVLDIGTLIAGPFGAGLLADFGATVIKVELPGVGDSIRSYGKATPSGSSLAWSDGARNKHTITLDMRQEDGQKLIKRLVEWADILIENFSPGTLEKWNLGYEHLSEINPRLIMVRVSGFGQTGPYKNKPGLDRIALGFSGLNYITGQPDHIPVKMGISVADYMTATFNALSALMAVYHRDVVGSGKGQVIDLALYEAPFRVTEDIVPIYGLYGEVRERIGNGHLSLAPAETFEAEDGRYVIIHAGLDNAFRRLAKAMGQAHLTEDPRFSTARERAKHSKKINGIVAEWVRSLPGEEVLLILEKASVPATFVNNIEDIFNDPHIAARENIIKVEDPELGEIHVPGVVPKFSRTPGKVAWAGKKLGQDNDKVFLELLELDKAEYERLKEQKII</sequence>
<keyword evidence="3" id="KW-1185">Reference proteome</keyword>
<name>A0A2U1JSB5_9BACI</name>
<dbReference type="Pfam" id="PF02515">
    <property type="entry name" value="CoA_transf_3"/>
    <property type="match status" value="1"/>
</dbReference>
<dbReference type="Proteomes" id="UP000245998">
    <property type="component" value="Unassembled WGS sequence"/>
</dbReference>
<dbReference type="PANTHER" id="PTHR48207:SF3">
    <property type="entry name" value="SUCCINATE--HYDROXYMETHYLGLUTARATE COA-TRANSFERASE"/>
    <property type="match status" value="1"/>
</dbReference>
<dbReference type="Gene3D" id="3.40.50.10540">
    <property type="entry name" value="Crotonobetainyl-coa:carnitine coa-transferase, domain 1"/>
    <property type="match status" value="1"/>
</dbReference>